<dbReference type="Gene3D" id="3.90.1300.10">
    <property type="entry name" value="Amidase signature (AS) domain"/>
    <property type="match status" value="1"/>
</dbReference>
<evidence type="ECO:0000259" key="2">
    <source>
        <dbReference type="Pfam" id="PF01425"/>
    </source>
</evidence>
<protein>
    <submittedName>
        <fullName evidence="3">AtzE family amidohydrolase</fullName>
    </submittedName>
</protein>
<keyword evidence="4" id="KW-1185">Reference proteome</keyword>
<dbReference type="SUPFAM" id="SSF75304">
    <property type="entry name" value="Amidase signature (AS) enzymes"/>
    <property type="match status" value="1"/>
</dbReference>
<dbReference type="InterPro" id="IPR000120">
    <property type="entry name" value="Amidase"/>
</dbReference>
<dbReference type="RefSeq" id="WP_207840439.1">
    <property type="nucleotide sequence ID" value="NZ_CP088282.1"/>
</dbReference>
<dbReference type="PANTHER" id="PTHR11895:SF172">
    <property type="entry name" value="GLUTAMYL-TRNA(GLN) AMIDOTRANSFERASE"/>
    <property type="match status" value="1"/>
</dbReference>
<organism evidence="3 4">
    <name type="scientific">Bradyrhizobium quebecense</name>
    <dbReference type="NCBI Taxonomy" id="2748629"/>
    <lineage>
        <taxon>Bacteria</taxon>
        <taxon>Pseudomonadati</taxon>
        <taxon>Pseudomonadota</taxon>
        <taxon>Alphaproteobacteria</taxon>
        <taxon>Hyphomicrobiales</taxon>
        <taxon>Nitrobacteraceae</taxon>
        <taxon>Bradyrhizobium</taxon>
    </lineage>
</organism>
<dbReference type="NCBIfam" id="NF006631">
    <property type="entry name" value="PRK09201.1"/>
    <property type="match status" value="1"/>
</dbReference>
<dbReference type="InterPro" id="IPR014087">
    <property type="entry name" value="Carboxybiuret_hydro_AtzE"/>
</dbReference>
<name>A0ABS3MHF6_9BRAD</name>
<dbReference type="InterPro" id="IPR036928">
    <property type="entry name" value="AS_sf"/>
</dbReference>
<dbReference type="PANTHER" id="PTHR11895">
    <property type="entry name" value="TRANSAMIDASE"/>
    <property type="match status" value="1"/>
</dbReference>
<dbReference type="Proteomes" id="UP000692816">
    <property type="component" value="Unassembled WGS sequence"/>
</dbReference>
<comment type="caution">
    <text evidence="3">The sequence shown here is derived from an EMBL/GenBank/DDBJ whole genome shotgun (WGS) entry which is preliminary data.</text>
</comment>
<dbReference type="InterPro" id="IPR023631">
    <property type="entry name" value="Amidase_dom"/>
</dbReference>
<feature type="region of interest" description="Disordered" evidence="1">
    <location>
        <begin position="131"/>
        <end position="155"/>
    </location>
</feature>
<dbReference type="NCBIfam" id="TIGR02715">
    <property type="entry name" value="amido_AtzE"/>
    <property type="match status" value="1"/>
</dbReference>
<evidence type="ECO:0000313" key="3">
    <source>
        <dbReference type="EMBL" id="MBO1430891.1"/>
    </source>
</evidence>
<evidence type="ECO:0000313" key="4">
    <source>
        <dbReference type="Proteomes" id="UP000692816"/>
    </source>
</evidence>
<dbReference type="EMBL" id="JAGEPA010000001">
    <property type="protein sequence ID" value="MBO1430891.1"/>
    <property type="molecule type" value="Genomic_DNA"/>
</dbReference>
<evidence type="ECO:0000256" key="1">
    <source>
        <dbReference type="SAM" id="MobiDB-lite"/>
    </source>
</evidence>
<feature type="compositionally biased region" description="Basic and acidic residues" evidence="1">
    <location>
        <begin position="131"/>
        <end position="144"/>
    </location>
</feature>
<accession>A0ABS3MHF6</accession>
<sequence length="458" mass="48093">MSAAEVAQAVSSRKITALAATEAALARIAAHDKVLNAFTDVTADRARARAKAVDAAIAAGQPAGPLAGVPFAVKNLFDVQGLSTRAGSKINRDLPPSPRDATLIERMEAAGAVLVGALNMGEYAYDFTGENAHDGPSRNPHDPTRMAGGSSGGSGSAVGGALVPIALGSDTNGSIRVPSSFCGTFGLKPTYGRLTRARSFPFVASLDHLGPFARSVKDLALAYDIMQGPDADDPACIVQSVEPTVPLLANDVSRLRVAIAGGYFQQNLLPEAVEAVARVAKELGATQTVELPEAARARAAAFIMTTTEGAALHLDRLRERPNDFDPPVRDRLIAGAMIPAVYVDKAQKFRRWYRARVLELFQSVDVILAPATPCTAPKIGQATFTLDGVELPVRPNIGIHTQPISFIGLPVAAVPVPLEPMPIGVQIIAAPWREDIALRVAYTLEQMGVATAPAPRGI</sequence>
<reference evidence="3" key="1">
    <citation type="journal article" date="2021" name="Int. J. Syst. Evol. Microbiol.">
        <title>Bradyrhizobium septentrionale sp. nov. (sv. septentrionale) and Bradyrhizobium quebecense sp. nov. (sv. septentrionale) associated with legumes native to Canada possess rearranged symbiosis genes and numerous insertion sequences.</title>
        <authorList>
            <person name="Bromfield E.S.P."/>
            <person name="Cloutier S."/>
        </authorList>
    </citation>
    <scope>NUCLEOTIDE SEQUENCE</scope>
    <source>
        <strain evidence="3">12S5</strain>
    </source>
</reference>
<gene>
    <name evidence="3" type="ORF">J4P68_15765</name>
</gene>
<feature type="domain" description="Amidase" evidence="2">
    <location>
        <begin position="20"/>
        <end position="435"/>
    </location>
</feature>
<proteinExistence type="predicted"/>
<dbReference type="Pfam" id="PF01425">
    <property type="entry name" value="Amidase"/>
    <property type="match status" value="1"/>
</dbReference>